<dbReference type="Pfam" id="PF03600">
    <property type="entry name" value="CitMHS"/>
    <property type="match status" value="1"/>
</dbReference>
<comment type="similarity">
    <text evidence="2">Belongs to the CitM (TC 2.A.11) transporter family.</text>
</comment>
<keyword evidence="7 8" id="KW-0472">Membrane</keyword>
<keyword evidence="4" id="KW-1003">Cell membrane</keyword>
<feature type="transmembrane region" description="Helical" evidence="8">
    <location>
        <begin position="136"/>
        <end position="153"/>
    </location>
</feature>
<gene>
    <name evidence="10" type="ORF">COX80_03840</name>
</gene>
<feature type="transmembrane region" description="Helical" evidence="8">
    <location>
        <begin position="399"/>
        <end position="420"/>
    </location>
</feature>
<organism evidence="10 11">
    <name type="scientific">Candidatus Magasanikbacteria bacterium CG_4_10_14_0_2_um_filter_33_14</name>
    <dbReference type="NCBI Taxonomy" id="1974636"/>
    <lineage>
        <taxon>Bacteria</taxon>
        <taxon>Candidatus Magasanikiibacteriota</taxon>
    </lineage>
</organism>
<comment type="caution">
    <text evidence="10">The sequence shown here is derived from an EMBL/GenBank/DDBJ whole genome shotgun (WGS) entry which is preliminary data.</text>
</comment>
<feature type="domain" description="Citrate transporter-like" evidence="9">
    <location>
        <begin position="16"/>
        <end position="365"/>
    </location>
</feature>
<evidence type="ECO:0000313" key="10">
    <source>
        <dbReference type="EMBL" id="PIZ95688.1"/>
    </source>
</evidence>
<dbReference type="AlphaFoldDB" id="A0A2M7VA87"/>
<feature type="transmembrane region" description="Helical" evidence="8">
    <location>
        <begin position="94"/>
        <end position="124"/>
    </location>
</feature>
<feature type="transmembrane region" description="Helical" evidence="8">
    <location>
        <begin position="274"/>
        <end position="292"/>
    </location>
</feature>
<name>A0A2M7VA87_9BACT</name>
<dbReference type="InterPro" id="IPR000802">
    <property type="entry name" value="Arsenical_pump_ArsB"/>
</dbReference>
<dbReference type="Proteomes" id="UP000231453">
    <property type="component" value="Unassembled WGS sequence"/>
</dbReference>
<keyword evidence="6 8" id="KW-1133">Transmembrane helix</keyword>
<evidence type="ECO:0000256" key="4">
    <source>
        <dbReference type="ARBA" id="ARBA00022475"/>
    </source>
</evidence>
<feature type="transmembrane region" description="Helical" evidence="8">
    <location>
        <begin position="27"/>
        <end position="46"/>
    </location>
</feature>
<evidence type="ECO:0000256" key="7">
    <source>
        <dbReference type="ARBA" id="ARBA00023136"/>
    </source>
</evidence>
<evidence type="ECO:0000256" key="1">
    <source>
        <dbReference type="ARBA" id="ARBA00004651"/>
    </source>
</evidence>
<dbReference type="CDD" id="cd01116">
    <property type="entry name" value="P_permease"/>
    <property type="match status" value="1"/>
</dbReference>
<protein>
    <recommendedName>
        <fullName evidence="9">Citrate transporter-like domain-containing protein</fullName>
    </recommendedName>
</protein>
<dbReference type="GO" id="GO:0015105">
    <property type="term" value="F:arsenite transmembrane transporter activity"/>
    <property type="evidence" value="ECO:0007669"/>
    <property type="project" value="InterPro"/>
</dbReference>
<dbReference type="PRINTS" id="PR00758">
    <property type="entry name" value="ARSENICPUMP"/>
</dbReference>
<sequence>MGISFWITLIVFVVTYAIIISEKVHRTVIAMAGAGLMVLLGIVTQVKAIEGIDFNTLGLLIGMMIIVGIAKHSGMFQYVAIWATKVGKGNPTKIYILLLSIIAVFSALLDNVTTVLLMVPVTFVVAHNLKVNPKPFLIGAILLSNIGGTATLIGDPPNILIGSASGLTFNDFIVNLAPISVLISIVTIALLIFIYRKQLVAAPESAAIIAKFNPKDAISDVKLLKKSLFVLAIVLVGFFTHGTTHLEGATIALGGAALMLLLTMHDPEEHLKEVEWTTIFFFMGLFILVVALEEVGAIRMLAEGLLKLTGGNMIATTMSVLWGSAVFSAIVDNIPFVATMIPLIKDLGAISGLPLAPLWWVLALGADIGGNATLVGASANVVVSGIAGREGHKIGFGEYMKIALPLTFIGLVMCSIYVFFRYLV</sequence>
<evidence type="ECO:0000256" key="3">
    <source>
        <dbReference type="ARBA" id="ARBA00022448"/>
    </source>
</evidence>
<evidence type="ECO:0000259" key="9">
    <source>
        <dbReference type="Pfam" id="PF03600"/>
    </source>
</evidence>
<evidence type="ECO:0000256" key="5">
    <source>
        <dbReference type="ARBA" id="ARBA00022692"/>
    </source>
</evidence>
<evidence type="ECO:0000256" key="6">
    <source>
        <dbReference type="ARBA" id="ARBA00022989"/>
    </source>
</evidence>
<reference evidence="11" key="1">
    <citation type="submission" date="2017-09" db="EMBL/GenBank/DDBJ databases">
        <title>Depth-based differentiation of microbial function through sediment-hosted aquifers and enrichment of novel symbionts in the deep terrestrial subsurface.</title>
        <authorList>
            <person name="Probst A.J."/>
            <person name="Ladd B."/>
            <person name="Jarett J.K."/>
            <person name="Geller-Mcgrath D.E."/>
            <person name="Sieber C.M.K."/>
            <person name="Emerson J.B."/>
            <person name="Anantharaman K."/>
            <person name="Thomas B.C."/>
            <person name="Malmstrom R."/>
            <person name="Stieglmeier M."/>
            <person name="Klingl A."/>
            <person name="Woyke T."/>
            <person name="Ryan C.M."/>
            <person name="Banfield J.F."/>
        </authorList>
    </citation>
    <scope>NUCLEOTIDE SEQUENCE [LARGE SCALE GENOMIC DNA]</scope>
</reference>
<evidence type="ECO:0000313" key="11">
    <source>
        <dbReference type="Proteomes" id="UP000231453"/>
    </source>
</evidence>
<evidence type="ECO:0000256" key="8">
    <source>
        <dbReference type="SAM" id="Phobius"/>
    </source>
</evidence>
<keyword evidence="3" id="KW-0813">Transport</keyword>
<keyword evidence="5 8" id="KW-0812">Transmembrane</keyword>
<feature type="transmembrane region" description="Helical" evidence="8">
    <location>
        <begin position="246"/>
        <end position="262"/>
    </location>
</feature>
<evidence type="ECO:0000256" key="2">
    <source>
        <dbReference type="ARBA" id="ARBA00009843"/>
    </source>
</evidence>
<feature type="transmembrane region" description="Helical" evidence="8">
    <location>
        <begin position="312"/>
        <end position="331"/>
    </location>
</feature>
<dbReference type="GO" id="GO:0005886">
    <property type="term" value="C:plasma membrane"/>
    <property type="evidence" value="ECO:0007669"/>
    <property type="project" value="UniProtKB-SubCell"/>
</dbReference>
<dbReference type="EMBL" id="PFPL01000047">
    <property type="protein sequence ID" value="PIZ95688.1"/>
    <property type="molecule type" value="Genomic_DNA"/>
</dbReference>
<feature type="transmembrane region" description="Helical" evidence="8">
    <location>
        <begin position="173"/>
        <end position="195"/>
    </location>
</feature>
<dbReference type="InterPro" id="IPR051475">
    <property type="entry name" value="Diverse_Ion_Transporter"/>
</dbReference>
<comment type="subcellular location">
    <subcellularLocation>
        <location evidence="1">Cell membrane</location>
        <topology evidence="1">Multi-pass membrane protein</topology>
    </subcellularLocation>
</comment>
<proteinExistence type="inferred from homology"/>
<feature type="transmembrane region" description="Helical" evidence="8">
    <location>
        <begin position="58"/>
        <end position="82"/>
    </location>
</feature>
<dbReference type="InterPro" id="IPR004680">
    <property type="entry name" value="Cit_transptr-like_dom"/>
</dbReference>
<accession>A0A2M7VA87</accession>
<dbReference type="PANTHER" id="PTHR43568">
    <property type="entry name" value="P PROTEIN"/>
    <property type="match status" value="1"/>
</dbReference>
<dbReference type="PANTHER" id="PTHR43568:SF1">
    <property type="entry name" value="P PROTEIN"/>
    <property type="match status" value="1"/>
</dbReference>